<protein>
    <submittedName>
        <fullName evidence="1">Uncharacterized protein</fullName>
    </submittedName>
</protein>
<name>A0A3N6PNS4_BRACR</name>
<accession>A0A3N6PNS4</accession>
<proteinExistence type="predicted"/>
<reference evidence="1" key="1">
    <citation type="submission" date="2019-12" db="EMBL/GenBank/DDBJ databases">
        <title>Genome sequencing and annotation of Brassica cretica.</title>
        <authorList>
            <person name="Studholme D.J."/>
            <person name="Sarris P.F."/>
        </authorList>
    </citation>
    <scope>NUCLEOTIDE SEQUENCE</scope>
    <source>
        <strain evidence="1">PFS-001/15</strain>
        <tissue evidence="1">Leaf</tissue>
    </source>
</reference>
<comment type="caution">
    <text evidence="1">The sequence shown here is derived from an EMBL/GenBank/DDBJ whole genome shotgun (WGS) entry which is preliminary data.</text>
</comment>
<evidence type="ECO:0000313" key="1">
    <source>
        <dbReference type="EMBL" id="KAF2555652.1"/>
    </source>
</evidence>
<dbReference type="AlphaFoldDB" id="A0A3N6PNS4"/>
<organism evidence="1 2">
    <name type="scientific">Brassica cretica</name>
    <name type="common">Mustard</name>
    <dbReference type="NCBI Taxonomy" id="69181"/>
    <lineage>
        <taxon>Eukaryota</taxon>
        <taxon>Viridiplantae</taxon>
        <taxon>Streptophyta</taxon>
        <taxon>Embryophyta</taxon>
        <taxon>Tracheophyta</taxon>
        <taxon>Spermatophyta</taxon>
        <taxon>Magnoliopsida</taxon>
        <taxon>eudicotyledons</taxon>
        <taxon>Gunneridae</taxon>
        <taxon>Pentapetalae</taxon>
        <taxon>rosids</taxon>
        <taxon>malvids</taxon>
        <taxon>Brassicales</taxon>
        <taxon>Brassicaceae</taxon>
        <taxon>Brassiceae</taxon>
        <taxon>Brassica</taxon>
    </lineage>
</organism>
<gene>
    <name evidence="1" type="ORF">F2Q68_00017349</name>
</gene>
<sequence>MKSTGESSVTTSMSTVATATSRIWTPFSGTVLQGFVSSNCDVTCLISKQGQPTDF</sequence>
<dbReference type="EMBL" id="QGKW02001940">
    <property type="protein sequence ID" value="KAF2555652.1"/>
    <property type="molecule type" value="Genomic_DNA"/>
</dbReference>
<evidence type="ECO:0000313" key="2">
    <source>
        <dbReference type="Proteomes" id="UP000712281"/>
    </source>
</evidence>
<dbReference type="Proteomes" id="UP000712281">
    <property type="component" value="Unassembled WGS sequence"/>
</dbReference>